<dbReference type="EMBL" id="CH473948">
    <property type="protein sequence ID" value="EDM03911.1"/>
    <property type="molecule type" value="Genomic_DNA"/>
</dbReference>
<feature type="region of interest" description="Disordered" evidence="1">
    <location>
        <begin position="55"/>
        <end position="78"/>
    </location>
</feature>
<evidence type="ECO:0000313" key="3">
    <source>
        <dbReference type="Proteomes" id="UP000234681"/>
    </source>
</evidence>
<gene>
    <name evidence="2" type="ORF">rCG_33840</name>
</gene>
<reference evidence="2 3" key="1">
    <citation type="submission" date="2005-07" db="EMBL/GenBank/DDBJ databases">
        <authorList>
            <person name="Mural R.J."/>
            <person name="Li P.W."/>
            <person name="Adams M.D."/>
            <person name="Amanatides P.G."/>
            <person name="Baden-Tillson H."/>
            <person name="Barnstead M."/>
            <person name="Chin S.H."/>
            <person name="Dew I."/>
            <person name="Evans C.A."/>
            <person name="Ferriera S."/>
            <person name="Flanigan M."/>
            <person name="Fosler C."/>
            <person name="Glodek A."/>
            <person name="Gu Z."/>
            <person name="Holt R.A."/>
            <person name="Jennings D."/>
            <person name="Kraft C.L."/>
            <person name="Lu F."/>
            <person name="Nguyen T."/>
            <person name="Nusskern D.R."/>
            <person name="Pfannkoch C.M."/>
            <person name="Sitter C."/>
            <person name="Sutton G.G."/>
            <person name="Venter J.C."/>
            <person name="Wang Z."/>
            <person name="Woodage T."/>
            <person name="Zheng X.H."/>
            <person name="Zhong F."/>
        </authorList>
    </citation>
    <scope>NUCLEOTIDE SEQUENCE [LARGE SCALE GENOMIC DNA]</scope>
    <source>
        <strain>BN</strain>
        <strain evidence="3">Sprague-Dawley</strain>
    </source>
</reference>
<protein>
    <submittedName>
        <fullName evidence="2">RCG33840, isoform CRA_b</fullName>
    </submittedName>
</protein>
<feature type="non-terminal residue" evidence="2">
    <location>
        <position position="103"/>
    </location>
</feature>
<evidence type="ECO:0000313" key="2">
    <source>
        <dbReference type="EMBL" id="EDM03911.1"/>
    </source>
</evidence>
<evidence type="ECO:0000256" key="1">
    <source>
        <dbReference type="SAM" id="MobiDB-lite"/>
    </source>
</evidence>
<name>A6HD05_RAT</name>
<proteinExistence type="predicted"/>
<sequence length="103" mass="11207">MRPPSFPGSALDLRLSDINIASLDKDLEEQDLGLTGLNGVPGSIWDFVSGSFSPSPSPILNSGPSASSSASPNSAELARVRRQLDEAKRKIRQWEESWQQVKQ</sequence>
<dbReference type="AlphaFoldDB" id="A6HD05"/>
<organism evidence="2 3">
    <name type="scientific">Rattus norvegicus</name>
    <name type="common">Rat</name>
    <dbReference type="NCBI Taxonomy" id="10116"/>
    <lineage>
        <taxon>Eukaryota</taxon>
        <taxon>Metazoa</taxon>
        <taxon>Chordata</taxon>
        <taxon>Craniata</taxon>
        <taxon>Vertebrata</taxon>
        <taxon>Euteleostomi</taxon>
        <taxon>Mammalia</taxon>
        <taxon>Eutheria</taxon>
        <taxon>Euarchontoglires</taxon>
        <taxon>Glires</taxon>
        <taxon>Rodentia</taxon>
        <taxon>Myomorpha</taxon>
        <taxon>Muroidea</taxon>
        <taxon>Muridae</taxon>
        <taxon>Murinae</taxon>
        <taxon>Rattus</taxon>
    </lineage>
</organism>
<feature type="compositionally biased region" description="Low complexity" evidence="1">
    <location>
        <begin position="55"/>
        <end position="75"/>
    </location>
</feature>
<accession>A6HD05</accession>
<dbReference type="Proteomes" id="UP000234681">
    <property type="component" value="Chromosome 10"/>
</dbReference>